<gene>
    <name evidence="2" type="ORF">FA740_19445</name>
</gene>
<sequence>MHLLAAVLQVGQSERPAGEGRRHQHHVQVIARRVAVPKGEPRDLPLRQAQPDDRHLRHLDPRSTVHRHPFG</sequence>
<reference evidence="2 3" key="1">
    <citation type="submission" date="2019-04" db="EMBL/GenBank/DDBJ databases">
        <authorList>
            <person name="Li J."/>
        </authorList>
    </citation>
    <scope>NUCLEOTIDE SEQUENCE [LARGE SCALE GENOMIC DNA]</scope>
    <source>
        <strain evidence="2 3">CCTCC AB2016182</strain>
    </source>
</reference>
<feature type="region of interest" description="Disordered" evidence="1">
    <location>
        <begin position="35"/>
        <end position="71"/>
    </location>
</feature>
<proteinExistence type="predicted"/>
<evidence type="ECO:0000313" key="3">
    <source>
        <dbReference type="Proteomes" id="UP000306223"/>
    </source>
</evidence>
<dbReference type="Proteomes" id="UP000306223">
    <property type="component" value="Unassembled WGS sequence"/>
</dbReference>
<accession>A0A4U0Q5Y3</accession>
<comment type="caution">
    <text evidence="2">The sequence shown here is derived from an EMBL/GenBank/DDBJ whole genome shotgun (WGS) entry which is preliminary data.</text>
</comment>
<keyword evidence="3" id="KW-1185">Reference proteome</keyword>
<dbReference type="AlphaFoldDB" id="A0A4U0Q5Y3"/>
<evidence type="ECO:0000313" key="2">
    <source>
        <dbReference type="EMBL" id="TJZ76606.1"/>
    </source>
</evidence>
<organism evidence="2 3">
    <name type="scientific">Paracoccus hibiscisoli</name>
    <dbReference type="NCBI Taxonomy" id="2023261"/>
    <lineage>
        <taxon>Bacteria</taxon>
        <taxon>Pseudomonadati</taxon>
        <taxon>Pseudomonadota</taxon>
        <taxon>Alphaproteobacteria</taxon>
        <taxon>Rhodobacterales</taxon>
        <taxon>Paracoccaceae</taxon>
        <taxon>Paracoccus</taxon>
    </lineage>
</organism>
<feature type="compositionally biased region" description="Basic and acidic residues" evidence="1">
    <location>
        <begin position="39"/>
        <end position="63"/>
    </location>
</feature>
<evidence type="ECO:0000256" key="1">
    <source>
        <dbReference type="SAM" id="MobiDB-lite"/>
    </source>
</evidence>
<protein>
    <submittedName>
        <fullName evidence="2">Uncharacterized protein</fullName>
    </submittedName>
</protein>
<name>A0A4U0Q5Y3_9RHOB</name>
<dbReference type="EMBL" id="SUNH01000093">
    <property type="protein sequence ID" value="TJZ76606.1"/>
    <property type="molecule type" value="Genomic_DNA"/>
</dbReference>